<feature type="chain" id="PRO_5031359494" description="SGNH hydrolase-type esterase domain-containing protein" evidence="1">
    <location>
        <begin position="20"/>
        <end position="227"/>
    </location>
</feature>
<dbReference type="EMBL" id="HBGT01028404">
    <property type="protein sequence ID" value="CAD9441177.1"/>
    <property type="molecule type" value="Transcribed_RNA"/>
</dbReference>
<gene>
    <name evidence="2" type="ORF">FPAR1323_LOCUS14811</name>
</gene>
<organism evidence="2">
    <name type="scientific">Florenciella parvula</name>
    <dbReference type="NCBI Taxonomy" id="236787"/>
    <lineage>
        <taxon>Eukaryota</taxon>
        <taxon>Sar</taxon>
        <taxon>Stramenopiles</taxon>
        <taxon>Ochrophyta</taxon>
        <taxon>Dictyochophyceae</taxon>
        <taxon>Florenciellales</taxon>
        <taxon>Florenciella</taxon>
    </lineage>
</organism>
<evidence type="ECO:0000256" key="1">
    <source>
        <dbReference type="SAM" id="SignalP"/>
    </source>
</evidence>
<protein>
    <recommendedName>
        <fullName evidence="3">SGNH hydrolase-type esterase domain-containing protein</fullName>
    </recommendedName>
</protein>
<sequence>MAWSMALMVMAASVATAEGSTGRFKVTTLGDSVSGYVCNRTEDLTFAPALQGAFGSGYEVEAPIWSSLSCGDDGVEDWHASAPVQEMLARANGSELVVLMIGSDLRRCDYSTHRAEFETRYSQLLRKITAMPRLLSVYVVVPPSSSSAPEATAELRETLEAVTQAHRNQDDTGHGELYTVPPIIDASDVSTVSSCEGLTELTERIAAAIAADMSELSEDIARAQQQW</sequence>
<dbReference type="AlphaFoldDB" id="A0A7S2GBI9"/>
<keyword evidence="1" id="KW-0732">Signal</keyword>
<name>A0A7S2GBI9_9STRA</name>
<accession>A0A7S2GBI9</accession>
<evidence type="ECO:0000313" key="2">
    <source>
        <dbReference type="EMBL" id="CAD9441177.1"/>
    </source>
</evidence>
<feature type="signal peptide" evidence="1">
    <location>
        <begin position="1"/>
        <end position="19"/>
    </location>
</feature>
<proteinExistence type="predicted"/>
<evidence type="ECO:0008006" key="3">
    <source>
        <dbReference type="Google" id="ProtNLM"/>
    </source>
</evidence>
<reference evidence="2" key="1">
    <citation type="submission" date="2021-01" db="EMBL/GenBank/DDBJ databases">
        <authorList>
            <person name="Corre E."/>
            <person name="Pelletier E."/>
            <person name="Niang G."/>
            <person name="Scheremetjew M."/>
            <person name="Finn R."/>
            <person name="Kale V."/>
            <person name="Holt S."/>
            <person name="Cochrane G."/>
            <person name="Meng A."/>
            <person name="Brown T."/>
            <person name="Cohen L."/>
        </authorList>
    </citation>
    <scope>NUCLEOTIDE SEQUENCE</scope>
    <source>
        <strain evidence="2">RCC1693</strain>
    </source>
</reference>